<feature type="transmembrane region" description="Helical" evidence="11">
    <location>
        <begin position="121"/>
        <end position="143"/>
    </location>
</feature>
<dbReference type="GO" id="GO:0015217">
    <property type="term" value="F:ADP transmembrane transporter activity"/>
    <property type="evidence" value="ECO:0007669"/>
    <property type="project" value="TreeGrafter"/>
</dbReference>
<name>A0A8H3MC73_9GLOM</name>
<evidence type="ECO:0000256" key="9">
    <source>
        <dbReference type="PROSITE-ProRule" id="PRU00282"/>
    </source>
</evidence>
<dbReference type="InterPro" id="IPR023395">
    <property type="entry name" value="MCP_dom_sf"/>
</dbReference>
<dbReference type="OrthoDB" id="446044at2759"/>
<keyword evidence="4 9" id="KW-0812">Transmembrane</keyword>
<dbReference type="AlphaFoldDB" id="A0A8H3MC73"/>
<dbReference type="PANTHER" id="PTHR45939:SF1">
    <property type="entry name" value="MITOCHONDRIAL THIAMINE PYROPHOSPHATE CARRIER 1-RELATED"/>
    <property type="match status" value="1"/>
</dbReference>
<feature type="transmembrane region" description="Helical" evidence="11">
    <location>
        <begin position="20"/>
        <end position="40"/>
    </location>
</feature>
<sequence>MAAESKEATKLPPLSPFGNAVAGSLGALFALTIIYPLDIIKTRLQVQSKNCSTMMKDDEYYESTFDAIIKIIKTEGITGLYAGLPAGLIGVASTNFAYFYWYSFLRSKVFKQESMSTISELLLGAFAGALAQIFTIPVSVVTTRQQTTNSKHRKDLFGTAEEIISDDGITGLWKGLKPSLILCVNPAITYGAFERFKHLVSKRLSNNNGELSPGIIFCLGALSKTIATIVTYPYIMAKVRLQWKPPKDGEEDDDVIEDGYIINVNKNNKKQSFKHERYTGAIDVLQKVYKVDGFIGWYKGMQAQITKAVLSQALLLYVKEYTTKYTILLFIFFGKLIAGKKKIFNLGNKPLWWD</sequence>
<accession>A0A8H3MC73</accession>
<evidence type="ECO:0000256" key="3">
    <source>
        <dbReference type="ARBA" id="ARBA00022448"/>
    </source>
</evidence>
<evidence type="ECO:0000256" key="1">
    <source>
        <dbReference type="ARBA" id="ARBA00004225"/>
    </source>
</evidence>
<keyword evidence="7" id="KW-0496">Mitochondrion</keyword>
<dbReference type="EMBL" id="BLAL01000302">
    <property type="protein sequence ID" value="GET01776.1"/>
    <property type="molecule type" value="Genomic_DNA"/>
</dbReference>
<feature type="transmembrane region" description="Helical" evidence="11">
    <location>
        <begin position="211"/>
        <end position="235"/>
    </location>
</feature>
<dbReference type="GO" id="GO:0031966">
    <property type="term" value="C:mitochondrial membrane"/>
    <property type="evidence" value="ECO:0007669"/>
    <property type="project" value="UniProtKB-SubCell"/>
</dbReference>
<comment type="subcellular location">
    <subcellularLocation>
        <location evidence="1">Mitochondrion membrane</location>
        <topology evidence="1">Multi-pass membrane protein</topology>
    </subcellularLocation>
</comment>
<evidence type="ECO:0000256" key="5">
    <source>
        <dbReference type="ARBA" id="ARBA00022737"/>
    </source>
</evidence>
<keyword evidence="5" id="KW-0677">Repeat</keyword>
<dbReference type="PROSITE" id="PS50920">
    <property type="entry name" value="SOLCAR"/>
    <property type="match status" value="3"/>
</dbReference>
<protein>
    <submittedName>
        <fullName evidence="12">Mitochondrial carrier</fullName>
    </submittedName>
</protein>
<dbReference type="InterPro" id="IPR018108">
    <property type="entry name" value="MCP_transmembrane"/>
</dbReference>
<feature type="repeat" description="Solcar" evidence="9">
    <location>
        <begin position="115"/>
        <end position="199"/>
    </location>
</feature>
<keyword evidence="6 11" id="KW-1133">Transmembrane helix</keyword>
<dbReference type="InterPro" id="IPR052217">
    <property type="entry name" value="Mito/Peroxisomal_Carrier"/>
</dbReference>
<keyword evidence="3 10" id="KW-0813">Transport</keyword>
<evidence type="ECO:0000256" key="6">
    <source>
        <dbReference type="ARBA" id="ARBA00022989"/>
    </source>
</evidence>
<reference evidence="12" key="1">
    <citation type="submission" date="2019-10" db="EMBL/GenBank/DDBJ databases">
        <title>Conservation and host-specific expression of non-tandemly repeated heterogenous ribosome RNA gene in arbuscular mycorrhizal fungi.</title>
        <authorList>
            <person name="Maeda T."/>
            <person name="Kobayashi Y."/>
            <person name="Nakagawa T."/>
            <person name="Ezawa T."/>
            <person name="Yamaguchi K."/>
            <person name="Bino T."/>
            <person name="Nishimoto Y."/>
            <person name="Shigenobu S."/>
            <person name="Kawaguchi M."/>
        </authorList>
    </citation>
    <scope>NUCLEOTIDE SEQUENCE</scope>
    <source>
        <strain evidence="12">HR1</strain>
    </source>
</reference>
<dbReference type="PANTHER" id="PTHR45939">
    <property type="entry name" value="PEROXISOMAL MEMBRANE PROTEIN PMP34-RELATED"/>
    <property type="match status" value="1"/>
</dbReference>
<feature type="transmembrane region" description="Helical" evidence="11">
    <location>
        <begin position="80"/>
        <end position="101"/>
    </location>
</feature>
<keyword evidence="8 9" id="KW-0472">Membrane</keyword>
<evidence type="ECO:0000256" key="2">
    <source>
        <dbReference type="ARBA" id="ARBA00006375"/>
    </source>
</evidence>
<evidence type="ECO:0000256" key="10">
    <source>
        <dbReference type="RuleBase" id="RU000488"/>
    </source>
</evidence>
<dbReference type="InterPro" id="IPR002067">
    <property type="entry name" value="MCP"/>
</dbReference>
<feature type="repeat" description="Solcar" evidence="9">
    <location>
        <begin position="14"/>
        <end position="108"/>
    </location>
</feature>
<dbReference type="Gene3D" id="1.50.40.10">
    <property type="entry name" value="Mitochondrial carrier domain"/>
    <property type="match status" value="1"/>
</dbReference>
<proteinExistence type="inferred from homology"/>
<comment type="caution">
    <text evidence="12">The sequence shown here is derived from an EMBL/GenBank/DDBJ whole genome shotgun (WGS) entry which is preliminary data.</text>
</comment>
<dbReference type="Proteomes" id="UP000615446">
    <property type="component" value="Unassembled WGS sequence"/>
</dbReference>
<evidence type="ECO:0000256" key="8">
    <source>
        <dbReference type="ARBA" id="ARBA00023136"/>
    </source>
</evidence>
<dbReference type="Pfam" id="PF00153">
    <property type="entry name" value="Mito_carr"/>
    <property type="match status" value="3"/>
</dbReference>
<comment type="similarity">
    <text evidence="2 10">Belongs to the mitochondrial carrier (TC 2.A.29) family.</text>
</comment>
<evidence type="ECO:0000313" key="12">
    <source>
        <dbReference type="EMBL" id="GET01776.1"/>
    </source>
</evidence>
<evidence type="ECO:0000256" key="7">
    <source>
        <dbReference type="ARBA" id="ARBA00023128"/>
    </source>
</evidence>
<dbReference type="PRINTS" id="PR00926">
    <property type="entry name" value="MITOCARRIER"/>
</dbReference>
<evidence type="ECO:0000313" key="13">
    <source>
        <dbReference type="Proteomes" id="UP000615446"/>
    </source>
</evidence>
<dbReference type="SUPFAM" id="SSF103506">
    <property type="entry name" value="Mitochondrial carrier"/>
    <property type="match status" value="1"/>
</dbReference>
<evidence type="ECO:0000256" key="4">
    <source>
        <dbReference type="ARBA" id="ARBA00022692"/>
    </source>
</evidence>
<gene>
    <name evidence="12" type="ORF">RCL2_002817400</name>
</gene>
<feature type="repeat" description="Solcar" evidence="9">
    <location>
        <begin position="211"/>
        <end position="325"/>
    </location>
</feature>
<organism evidence="12 13">
    <name type="scientific">Rhizophagus clarus</name>
    <dbReference type="NCBI Taxonomy" id="94130"/>
    <lineage>
        <taxon>Eukaryota</taxon>
        <taxon>Fungi</taxon>
        <taxon>Fungi incertae sedis</taxon>
        <taxon>Mucoromycota</taxon>
        <taxon>Glomeromycotina</taxon>
        <taxon>Glomeromycetes</taxon>
        <taxon>Glomerales</taxon>
        <taxon>Glomeraceae</taxon>
        <taxon>Rhizophagus</taxon>
    </lineage>
</organism>
<evidence type="ECO:0000256" key="11">
    <source>
        <dbReference type="SAM" id="Phobius"/>
    </source>
</evidence>